<organism evidence="1 2">
    <name type="scientific">Tanacetum coccineum</name>
    <dbReference type="NCBI Taxonomy" id="301880"/>
    <lineage>
        <taxon>Eukaryota</taxon>
        <taxon>Viridiplantae</taxon>
        <taxon>Streptophyta</taxon>
        <taxon>Embryophyta</taxon>
        <taxon>Tracheophyta</taxon>
        <taxon>Spermatophyta</taxon>
        <taxon>Magnoliopsida</taxon>
        <taxon>eudicotyledons</taxon>
        <taxon>Gunneridae</taxon>
        <taxon>Pentapetalae</taxon>
        <taxon>asterids</taxon>
        <taxon>campanulids</taxon>
        <taxon>Asterales</taxon>
        <taxon>Asteraceae</taxon>
        <taxon>Asteroideae</taxon>
        <taxon>Anthemideae</taxon>
        <taxon>Anthemidinae</taxon>
        <taxon>Tanacetum</taxon>
    </lineage>
</organism>
<gene>
    <name evidence="1" type="ORF">Tco_0654112</name>
</gene>
<keyword evidence="2" id="KW-1185">Reference proteome</keyword>
<accession>A0ABQ4X2N2</accession>
<dbReference type="Proteomes" id="UP001151760">
    <property type="component" value="Unassembled WGS sequence"/>
</dbReference>
<comment type="caution">
    <text evidence="1">The sequence shown here is derived from an EMBL/GenBank/DDBJ whole genome shotgun (WGS) entry which is preliminary data.</text>
</comment>
<evidence type="ECO:0000313" key="2">
    <source>
        <dbReference type="Proteomes" id="UP001151760"/>
    </source>
</evidence>
<reference evidence="1" key="1">
    <citation type="journal article" date="2022" name="Int. J. Mol. Sci.">
        <title>Draft Genome of Tanacetum Coccineum: Genomic Comparison of Closely Related Tanacetum-Family Plants.</title>
        <authorList>
            <person name="Yamashiro T."/>
            <person name="Shiraishi A."/>
            <person name="Nakayama K."/>
            <person name="Satake H."/>
        </authorList>
    </citation>
    <scope>NUCLEOTIDE SEQUENCE</scope>
</reference>
<sequence>MQIARGDDVAIIKRRRQDLHRNGVRDLAMASGCGQLKEDLESSMWRWDTTKPAAQPVNDMWTTSIVIKHYYTSDLMLRKFPTENFRSKYAMGL</sequence>
<name>A0ABQ4X2N2_9ASTR</name>
<evidence type="ECO:0000313" key="1">
    <source>
        <dbReference type="EMBL" id="GJS59328.1"/>
    </source>
</evidence>
<reference evidence="1" key="2">
    <citation type="submission" date="2022-01" db="EMBL/GenBank/DDBJ databases">
        <authorList>
            <person name="Yamashiro T."/>
            <person name="Shiraishi A."/>
            <person name="Satake H."/>
            <person name="Nakayama K."/>
        </authorList>
    </citation>
    <scope>NUCLEOTIDE SEQUENCE</scope>
</reference>
<protein>
    <submittedName>
        <fullName evidence="1">Uncharacterized protein</fullName>
    </submittedName>
</protein>
<proteinExistence type="predicted"/>
<dbReference type="EMBL" id="BQNB010009142">
    <property type="protein sequence ID" value="GJS59328.1"/>
    <property type="molecule type" value="Genomic_DNA"/>
</dbReference>